<organism evidence="3 4">
    <name type="scientific">Racocetra fulgida</name>
    <dbReference type="NCBI Taxonomy" id="60492"/>
    <lineage>
        <taxon>Eukaryota</taxon>
        <taxon>Fungi</taxon>
        <taxon>Fungi incertae sedis</taxon>
        <taxon>Mucoromycota</taxon>
        <taxon>Glomeromycotina</taxon>
        <taxon>Glomeromycetes</taxon>
        <taxon>Diversisporales</taxon>
        <taxon>Gigasporaceae</taxon>
        <taxon>Racocetra</taxon>
    </lineage>
</organism>
<feature type="non-terminal residue" evidence="3">
    <location>
        <position position="1"/>
    </location>
</feature>
<name>A0A9N9HWA2_9GLOM</name>
<proteinExistence type="predicted"/>
<feature type="region of interest" description="Disordered" evidence="2">
    <location>
        <begin position="389"/>
        <end position="460"/>
    </location>
</feature>
<comment type="caution">
    <text evidence="3">The sequence shown here is derived from an EMBL/GenBank/DDBJ whole genome shotgun (WGS) entry which is preliminary data.</text>
</comment>
<accession>A0A9N9HWA2</accession>
<gene>
    <name evidence="3" type="ORF">RFULGI_LOCUS10745</name>
</gene>
<dbReference type="EMBL" id="CAJVPZ010021899">
    <property type="protein sequence ID" value="CAG8709204.1"/>
    <property type="molecule type" value="Genomic_DNA"/>
</dbReference>
<keyword evidence="1" id="KW-0175">Coiled coil</keyword>
<evidence type="ECO:0000256" key="1">
    <source>
        <dbReference type="SAM" id="Coils"/>
    </source>
</evidence>
<keyword evidence="4" id="KW-1185">Reference proteome</keyword>
<reference evidence="3" key="1">
    <citation type="submission" date="2021-06" db="EMBL/GenBank/DDBJ databases">
        <authorList>
            <person name="Kallberg Y."/>
            <person name="Tangrot J."/>
            <person name="Rosling A."/>
        </authorList>
    </citation>
    <scope>NUCLEOTIDE SEQUENCE</scope>
    <source>
        <strain evidence="3">IN212</strain>
    </source>
</reference>
<sequence length="460" mass="52956">ENWDTETLIIFLRGQNLNLDEDNYEILRKEKIDGQIFPDMTEKKFIEDGMKRGPAIKLDKQARRFKERTKALEKADISNQQEVLLPSAPIAGKKRSIGNIMDISIDVPLRKNGSINILEVLKVHGYEITGQWHLEQVCDDGSYHHYYCDLTIKKPDNPHPEALIELLATASVSKLNGHFDQVFKYAEHLCPQEVWIVHFSREDFVVTKPYWPSQKLQDRGESKDLSEVDSLKLENVRLMTRIAELEQIVKEKNALETELKQIIEENAEKAKLRDAELNARIMELERSAKENEERFVKLEQKQNNAVDRLENGDNSYENDNISNLVIKSLEDITPSSNITDDALSSDEYQESKIQCTISSIHTESKLPEDKGIEFLDRVHKERISNEIREKNREKKLRSQGLSSDNNSSEQSNSLYDVKTVTIETNPKSANLNIPEISSESKSPTNLLPNQKIPYNQKVER</sequence>
<evidence type="ECO:0000313" key="4">
    <source>
        <dbReference type="Proteomes" id="UP000789396"/>
    </source>
</evidence>
<dbReference type="SUPFAM" id="SSF47769">
    <property type="entry name" value="SAM/Pointed domain"/>
    <property type="match status" value="1"/>
</dbReference>
<dbReference type="OrthoDB" id="2434387at2759"/>
<dbReference type="InterPro" id="IPR013761">
    <property type="entry name" value="SAM/pointed_sf"/>
</dbReference>
<dbReference type="Proteomes" id="UP000789396">
    <property type="component" value="Unassembled WGS sequence"/>
</dbReference>
<feature type="compositionally biased region" description="Low complexity" evidence="2">
    <location>
        <begin position="402"/>
        <end position="413"/>
    </location>
</feature>
<feature type="non-terminal residue" evidence="3">
    <location>
        <position position="460"/>
    </location>
</feature>
<evidence type="ECO:0000256" key="2">
    <source>
        <dbReference type="SAM" id="MobiDB-lite"/>
    </source>
</evidence>
<protein>
    <submittedName>
        <fullName evidence="3">103_t:CDS:1</fullName>
    </submittedName>
</protein>
<feature type="coiled-coil region" evidence="1">
    <location>
        <begin position="228"/>
        <end position="308"/>
    </location>
</feature>
<feature type="compositionally biased region" description="Polar residues" evidence="2">
    <location>
        <begin position="421"/>
        <end position="448"/>
    </location>
</feature>
<dbReference type="AlphaFoldDB" id="A0A9N9HWA2"/>
<evidence type="ECO:0000313" key="3">
    <source>
        <dbReference type="EMBL" id="CAG8709204.1"/>
    </source>
</evidence>
<dbReference type="Gene3D" id="1.10.150.50">
    <property type="entry name" value="Transcription Factor, Ets-1"/>
    <property type="match status" value="1"/>
</dbReference>